<protein>
    <submittedName>
        <fullName evidence="3">WecB/TagA/CpsF family glycosyltransferase</fullName>
    </submittedName>
</protein>
<keyword evidence="1" id="KW-0328">Glycosyltransferase</keyword>
<dbReference type="Proteomes" id="UP000812270">
    <property type="component" value="Unassembled WGS sequence"/>
</dbReference>
<keyword evidence="2" id="KW-0808">Transferase</keyword>
<dbReference type="AlphaFoldDB" id="A0A9E2S7F7"/>
<evidence type="ECO:0000313" key="3">
    <source>
        <dbReference type="EMBL" id="MBV4356368.1"/>
    </source>
</evidence>
<sequence>MVIEAHENAKFRTQVNDATLVVADGSPVAKACKWLYGTTQERIAGMNFMPAILQKANEHHLAVFLYGSSEETLSKLSILIADKYPGVKLAGAISPPFRPLSNDEHDSFVYQINEAKPNLVLVALGCPKQEKWMADNFKKINATLLGLGGAFAVMAGVQKRAPVWMQKYSLEWLFRLIQEPKRLWKRYLITNTLFIWLLIKQKLRRGL</sequence>
<keyword evidence="4" id="KW-1185">Reference proteome</keyword>
<evidence type="ECO:0000256" key="2">
    <source>
        <dbReference type="ARBA" id="ARBA00022679"/>
    </source>
</evidence>
<evidence type="ECO:0000256" key="1">
    <source>
        <dbReference type="ARBA" id="ARBA00022676"/>
    </source>
</evidence>
<dbReference type="EMBL" id="JAHSPG010000002">
    <property type="protein sequence ID" value="MBV4356368.1"/>
    <property type="molecule type" value="Genomic_DNA"/>
</dbReference>
<accession>A0A9E2S7F7</accession>
<dbReference type="PANTHER" id="PTHR34136:SF1">
    <property type="entry name" value="UDP-N-ACETYL-D-MANNOSAMINURONIC ACID TRANSFERASE"/>
    <property type="match status" value="1"/>
</dbReference>
<name>A0A9E2S7F7_9BACT</name>
<comment type="caution">
    <text evidence="3">The sequence shown here is derived from an EMBL/GenBank/DDBJ whole genome shotgun (WGS) entry which is preliminary data.</text>
</comment>
<dbReference type="GO" id="GO:0016758">
    <property type="term" value="F:hexosyltransferase activity"/>
    <property type="evidence" value="ECO:0007669"/>
    <property type="project" value="TreeGrafter"/>
</dbReference>
<gene>
    <name evidence="3" type="ORF">KTO63_04350</name>
</gene>
<dbReference type="Pfam" id="PF03808">
    <property type="entry name" value="Glyco_tran_WecG"/>
    <property type="match status" value="1"/>
</dbReference>
<organism evidence="3 4">
    <name type="scientific">Pinibacter aurantiacus</name>
    <dbReference type="NCBI Taxonomy" id="2851599"/>
    <lineage>
        <taxon>Bacteria</taxon>
        <taxon>Pseudomonadati</taxon>
        <taxon>Bacteroidota</taxon>
        <taxon>Chitinophagia</taxon>
        <taxon>Chitinophagales</taxon>
        <taxon>Chitinophagaceae</taxon>
        <taxon>Pinibacter</taxon>
    </lineage>
</organism>
<proteinExistence type="predicted"/>
<evidence type="ECO:0000313" key="4">
    <source>
        <dbReference type="Proteomes" id="UP000812270"/>
    </source>
</evidence>
<dbReference type="InterPro" id="IPR004629">
    <property type="entry name" value="WecG_TagA_CpsF"/>
</dbReference>
<dbReference type="PANTHER" id="PTHR34136">
    <property type="match status" value="1"/>
</dbReference>
<reference evidence="3" key="1">
    <citation type="submission" date="2021-06" db="EMBL/GenBank/DDBJ databases">
        <authorList>
            <person name="Huq M.A."/>
        </authorList>
    </citation>
    <scope>NUCLEOTIDE SEQUENCE</scope>
    <source>
        <strain evidence="3">MAH-26</strain>
    </source>
</reference>
<dbReference type="CDD" id="cd06533">
    <property type="entry name" value="Glyco_transf_WecG_TagA"/>
    <property type="match status" value="1"/>
</dbReference>
<dbReference type="NCBIfam" id="TIGR00696">
    <property type="entry name" value="wecG_tagA_cpsF"/>
    <property type="match status" value="1"/>
</dbReference>